<feature type="transmembrane region" description="Helical" evidence="6">
    <location>
        <begin position="352"/>
        <end position="373"/>
    </location>
</feature>
<evidence type="ECO:0000256" key="4">
    <source>
        <dbReference type="ARBA" id="ARBA00023136"/>
    </source>
</evidence>
<feature type="compositionally biased region" description="Low complexity" evidence="5">
    <location>
        <begin position="108"/>
        <end position="132"/>
    </location>
</feature>
<sequence>MTTRSSPGLSLEIRSWTKDTPEVHTTKFPVQDLIGGKELSSTSELPDSEVSLIFASADEIRDCPQSKSILSERFKIPDVWWTTFARRSNGYFGYEDLINDRGERTGLPGSASSSNESPPTEPTTGSSSTPSPSSKPPPRTQTLLFYPSPRRDPAHFEAQIKFPIIDAIFSNINPAELSDPFWIYPRMIEQIVKVQDMAVWQTRDLVRDVEQRRNQFTPTLCVAETTLESINKYHQHFLNTAVTKNGDIASHPSQHLVSLNIRNRLSFQHHMFTSLRLRSSSNTSRIATEVTVIYNEVAYKDAKVLRIDSTAMRTVAFVTLIFLPATFVSAIFGTGFISYDAPTGMWGVSPKFWVFWAVAIPITLLTILGWFLWMRHFLRGSEDIEKGKNHLKTS</sequence>
<dbReference type="Gene3D" id="1.20.58.340">
    <property type="entry name" value="Magnesium transport protein CorA, transmembrane region"/>
    <property type="match status" value="1"/>
</dbReference>
<dbReference type="SUPFAM" id="SSF144083">
    <property type="entry name" value="Magnesium transport protein CorA, transmembrane region"/>
    <property type="match status" value="1"/>
</dbReference>
<organism evidence="7 8">
    <name type="scientific">Cladobotryum mycophilum</name>
    <dbReference type="NCBI Taxonomy" id="491253"/>
    <lineage>
        <taxon>Eukaryota</taxon>
        <taxon>Fungi</taxon>
        <taxon>Dikarya</taxon>
        <taxon>Ascomycota</taxon>
        <taxon>Pezizomycotina</taxon>
        <taxon>Sordariomycetes</taxon>
        <taxon>Hypocreomycetidae</taxon>
        <taxon>Hypocreales</taxon>
        <taxon>Hypocreaceae</taxon>
        <taxon>Cladobotryum</taxon>
    </lineage>
</organism>
<proteinExistence type="predicted"/>
<feature type="transmembrane region" description="Helical" evidence="6">
    <location>
        <begin position="315"/>
        <end position="337"/>
    </location>
</feature>
<evidence type="ECO:0000256" key="2">
    <source>
        <dbReference type="ARBA" id="ARBA00022692"/>
    </source>
</evidence>
<keyword evidence="8" id="KW-1185">Reference proteome</keyword>
<feature type="region of interest" description="Disordered" evidence="5">
    <location>
        <begin position="102"/>
        <end position="146"/>
    </location>
</feature>
<comment type="caution">
    <text evidence="7">The sequence shown here is derived from an EMBL/GenBank/DDBJ whole genome shotgun (WGS) entry which is preliminary data.</text>
</comment>
<evidence type="ECO:0000256" key="6">
    <source>
        <dbReference type="SAM" id="Phobius"/>
    </source>
</evidence>
<dbReference type="InterPro" id="IPR045863">
    <property type="entry name" value="CorA_TM1_TM2"/>
</dbReference>
<accession>A0ABR0T1W1</accession>
<name>A0ABR0T1W1_9HYPO</name>
<dbReference type="EMBL" id="JAVFKD010000001">
    <property type="protein sequence ID" value="KAK5998362.1"/>
    <property type="molecule type" value="Genomic_DNA"/>
</dbReference>
<reference evidence="7 8" key="1">
    <citation type="submission" date="2024-01" db="EMBL/GenBank/DDBJ databases">
        <title>Complete genome of Cladobotryum mycophilum ATHUM6906.</title>
        <authorList>
            <person name="Christinaki A.C."/>
            <person name="Myridakis A.I."/>
            <person name="Kouvelis V.N."/>
        </authorList>
    </citation>
    <scope>NUCLEOTIDE SEQUENCE [LARGE SCALE GENOMIC DNA]</scope>
    <source>
        <strain evidence="7 8">ATHUM6906</strain>
    </source>
</reference>
<gene>
    <name evidence="7" type="ORF">PT974_00741</name>
</gene>
<evidence type="ECO:0000256" key="3">
    <source>
        <dbReference type="ARBA" id="ARBA00022989"/>
    </source>
</evidence>
<comment type="subcellular location">
    <subcellularLocation>
        <location evidence="1">Membrane</location>
        <topology evidence="1">Multi-pass membrane protein</topology>
    </subcellularLocation>
</comment>
<evidence type="ECO:0000256" key="1">
    <source>
        <dbReference type="ARBA" id="ARBA00004141"/>
    </source>
</evidence>
<dbReference type="Proteomes" id="UP001338125">
    <property type="component" value="Unassembled WGS sequence"/>
</dbReference>
<keyword evidence="3 6" id="KW-1133">Transmembrane helix</keyword>
<evidence type="ECO:0000313" key="8">
    <source>
        <dbReference type="Proteomes" id="UP001338125"/>
    </source>
</evidence>
<evidence type="ECO:0000256" key="5">
    <source>
        <dbReference type="SAM" id="MobiDB-lite"/>
    </source>
</evidence>
<protein>
    <submittedName>
        <fullName evidence="7">Notoamide biosynthesis cluster protein M</fullName>
    </submittedName>
</protein>
<keyword evidence="2 6" id="KW-0812">Transmembrane</keyword>
<keyword evidence="4 6" id="KW-0472">Membrane</keyword>
<evidence type="ECO:0000313" key="7">
    <source>
        <dbReference type="EMBL" id="KAK5998362.1"/>
    </source>
</evidence>